<dbReference type="Proteomes" id="UP000824035">
    <property type="component" value="Unassembled WGS sequence"/>
</dbReference>
<keyword evidence="1" id="KW-0812">Transmembrane</keyword>
<name>A0A9D2E5Y0_9FIRM</name>
<organism evidence="2 3">
    <name type="scientific">Candidatus Allofournierella merdipullorum</name>
    <dbReference type="NCBI Taxonomy" id="2838595"/>
    <lineage>
        <taxon>Bacteria</taxon>
        <taxon>Bacillati</taxon>
        <taxon>Bacillota</taxon>
        <taxon>Clostridia</taxon>
        <taxon>Eubacteriales</taxon>
        <taxon>Oscillospiraceae</taxon>
        <taxon>Allofournierella</taxon>
    </lineage>
</organism>
<dbReference type="EMBL" id="DXBV01000096">
    <property type="protein sequence ID" value="HIZ31425.1"/>
    <property type="molecule type" value="Genomic_DNA"/>
</dbReference>
<reference evidence="2" key="1">
    <citation type="journal article" date="2021" name="PeerJ">
        <title>Extensive microbial diversity within the chicken gut microbiome revealed by metagenomics and culture.</title>
        <authorList>
            <person name="Gilroy R."/>
            <person name="Ravi A."/>
            <person name="Getino M."/>
            <person name="Pursley I."/>
            <person name="Horton D.L."/>
            <person name="Alikhan N.F."/>
            <person name="Baker D."/>
            <person name="Gharbi K."/>
            <person name="Hall N."/>
            <person name="Watson M."/>
            <person name="Adriaenssens E.M."/>
            <person name="Foster-Nyarko E."/>
            <person name="Jarju S."/>
            <person name="Secka A."/>
            <person name="Antonio M."/>
            <person name="Oren A."/>
            <person name="Chaudhuri R.R."/>
            <person name="La Ragione R."/>
            <person name="Hildebrand F."/>
            <person name="Pallen M.J."/>
        </authorList>
    </citation>
    <scope>NUCLEOTIDE SEQUENCE</scope>
    <source>
        <strain evidence="2">ChiGjej4B4-18154</strain>
    </source>
</reference>
<feature type="transmembrane region" description="Helical" evidence="1">
    <location>
        <begin position="219"/>
        <end position="237"/>
    </location>
</feature>
<keyword evidence="1" id="KW-0472">Membrane</keyword>
<evidence type="ECO:0000256" key="1">
    <source>
        <dbReference type="SAM" id="Phobius"/>
    </source>
</evidence>
<evidence type="ECO:0000313" key="3">
    <source>
        <dbReference type="Proteomes" id="UP000824035"/>
    </source>
</evidence>
<keyword evidence="1" id="KW-1133">Transmembrane helix</keyword>
<feature type="transmembrane region" description="Helical" evidence="1">
    <location>
        <begin position="191"/>
        <end position="207"/>
    </location>
</feature>
<feature type="transmembrane region" description="Helical" evidence="1">
    <location>
        <begin position="12"/>
        <end position="32"/>
    </location>
</feature>
<sequence length="517" mass="57356">MQTDRSKEKRNWWVPALFIAAAAVLLMCVVTQSSPLYPLNGWVDPQCFFTVGKSMASGQVLYRDVYEQKGPLLLGLHAVASLVQRDGFLGVWLIQIGAVAAFLGASYKLLRLFGPHWACLASLPFVGAAAYATVSYVAGDSAEEWCMPLLAVCLYGLAKACMERRPVGPRWAFAAGVMGGCVLWIKYSMLGFFLVWGVAMLVLALRWKGMRAALVESGAVLAGAALATMPWVIYFGVNGAMDDWFTAYFYNNLFLYGSGAANLSGLLQKVATSLLYGMEHNRLQGALLLAGAAGCILPLAKVRALRLWWVFAGLFFGLALTTYGAGGWLYYFQIFMTFLPLAFVLPVWLCGKITLRLPQGVAAAGLCLALVAGTAAAWWRTPSRPLLGIPREETVQYQFSRIVNAAEDRSMTMLHMLDGGFYTVCDVVPFQKYIGKFNIPLEEMRTELERYVTDREMEFVVCRCEAQDWKTYKAENEPFVLENGYVQVADGEGLYLDNGRLINMRYYLYQRAEHVDA</sequence>
<proteinExistence type="predicted"/>
<protein>
    <recommendedName>
        <fullName evidence="4">Glycosyltransferase RgtA/B/C/D-like domain-containing protein</fullName>
    </recommendedName>
</protein>
<comment type="caution">
    <text evidence="2">The sequence shown here is derived from an EMBL/GenBank/DDBJ whole genome shotgun (WGS) entry which is preliminary data.</text>
</comment>
<accession>A0A9D2E5Y0</accession>
<gene>
    <name evidence="2" type="ORF">H9813_09405</name>
</gene>
<evidence type="ECO:0000313" key="2">
    <source>
        <dbReference type="EMBL" id="HIZ31425.1"/>
    </source>
</evidence>
<feature type="transmembrane region" description="Helical" evidence="1">
    <location>
        <begin position="330"/>
        <end position="349"/>
    </location>
</feature>
<dbReference type="AlphaFoldDB" id="A0A9D2E5Y0"/>
<feature type="transmembrane region" description="Helical" evidence="1">
    <location>
        <begin position="117"/>
        <end position="139"/>
    </location>
</feature>
<evidence type="ECO:0008006" key="4">
    <source>
        <dbReference type="Google" id="ProtNLM"/>
    </source>
</evidence>
<feature type="transmembrane region" description="Helical" evidence="1">
    <location>
        <begin position="361"/>
        <end position="379"/>
    </location>
</feature>
<feature type="transmembrane region" description="Helical" evidence="1">
    <location>
        <begin position="89"/>
        <end position="110"/>
    </location>
</feature>
<feature type="transmembrane region" description="Helical" evidence="1">
    <location>
        <begin position="307"/>
        <end position="324"/>
    </location>
</feature>
<reference evidence="2" key="2">
    <citation type="submission" date="2021-04" db="EMBL/GenBank/DDBJ databases">
        <authorList>
            <person name="Gilroy R."/>
        </authorList>
    </citation>
    <scope>NUCLEOTIDE SEQUENCE</scope>
    <source>
        <strain evidence="2">ChiGjej4B4-18154</strain>
    </source>
</reference>